<dbReference type="PROSITE" id="PS50110">
    <property type="entry name" value="RESPONSE_REGULATORY"/>
    <property type="match status" value="1"/>
</dbReference>
<evidence type="ECO:0000313" key="4">
    <source>
        <dbReference type="EMBL" id="QCU90311.1"/>
    </source>
</evidence>
<dbReference type="RefSeq" id="WP_138564986.1">
    <property type="nucleotide sequence ID" value="NZ_CP040602.1"/>
</dbReference>
<dbReference type="Gene3D" id="3.40.50.2300">
    <property type="match status" value="1"/>
</dbReference>
<dbReference type="PANTHER" id="PTHR44591">
    <property type="entry name" value="STRESS RESPONSE REGULATOR PROTEIN 1"/>
    <property type="match status" value="1"/>
</dbReference>
<gene>
    <name evidence="4" type="ORF">FE785_06550</name>
</gene>
<evidence type="ECO:0000256" key="1">
    <source>
        <dbReference type="ARBA" id="ARBA00022553"/>
    </source>
</evidence>
<evidence type="ECO:0000259" key="3">
    <source>
        <dbReference type="PROSITE" id="PS50110"/>
    </source>
</evidence>
<dbReference type="EMBL" id="CP040602">
    <property type="protein sequence ID" value="QCU90311.1"/>
    <property type="molecule type" value="Genomic_DNA"/>
</dbReference>
<keyword evidence="5" id="KW-1185">Reference proteome</keyword>
<name>A0A4P9K658_9GAMM</name>
<keyword evidence="1 2" id="KW-0597">Phosphoprotein</keyword>
<proteinExistence type="predicted"/>
<dbReference type="InterPro" id="IPR050595">
    <property type="entry name" value="Bact_response_regulator"/>
</dbReference>
<dbReference type="InterPro" id="IPR011006">
    <property type="entry name" value="CheY-like_superfamily"/>
</dbReference>
<organism evidence="4 5">
    <name type="scientific">Thiomicrorhabdus sediminis</name>
    <dbReference type="NCBI Taxonomy" id="2580412"/>
    <lineage>
        <taxon>Bacteria</taxon>
        <taxon>Pseudomonadati</taxon>
        <taxon>Pseudomonadota</taxon>
        <taxon>Gammaproteobacteria</taxon>
        <taxon>Thiotrichales</taxon>
        <taxon>Piscirickettsiaceae</taxon>
        <taxon>Thiomicrorhabdus</taxon>
    </lineage>
</organism>
<reference evidence="4 5" key="1">
    <citation type="submission" date="2019-05" db="EMBL/GenBank/DDBJ databases">
        <title>Thiomicrorhabdus sediminis sp. nov, a novel sulfur-oxidizing bacterium isolated from coastal sediment.</title>
        <authorList>
            <person name="Liu X."/>
        </authorList>
    </citation>
    <scope>NUCLEOTIDE SEQUENCE [LARGE SCALE GENOMIC DNA]</scope>
    <source>
        <strain evidence="4 5">G1</strain>
    </source>
</reference>
<feature type="domain" description="Response regulatory" evidence="3">
    <location>
        <begin position="8"/>
        <end position="123"/>
    </location>
</feature>
<dbReference type="Pfam" id="PF00072">
    <property type="entry name" value="Response_reg"/>
    <property type="match status" value="1"/>
</dbReference>
<dbReference type="SUPFAM" id="SSF52172">
    <property type="entry name" value="CheY-like"/>
    <property type="match status" value="1"/>
</dbReference>
<feature type="modified residue" description="4-aspartylphosphate" evidence="2">
    <location>
        <position position="56"/>
    </location>
</feature>
<dbReference type="PANTHER" id="PTHR44591:SF25">
    <property type="entry name" value="CHEMOTAXIS TWO-COMPONENT RESPONSE REGULATOR"/>
    <property type="match status" value="1"/>
</dbReference>
<dbReference type="KEGG" id="thig:FE785_06550"/>
<sequence length="129" mass="14716">MSKPACKKLLYVDDARYMHRVLKLSLPENYAIECVDNGLSALEIMQQQRFDIIISDINMPNMTGLELLSKIRQLPNYKKTPVLLMSAEENPDYRQQGKKLGADGFIIKPFKPDLIEQCLTTLLNKNSDA</sequence>
<protein>
    <submittedName>
        <fullName evidence="4">Response regulator</fullName>
    </submittedName>
</protein>
<dbReference type="SMART" id="SM00448">
    <property type="entry name" value="REC"/>
    <property type="match status" value="1"/>
</dbReference>
<dbReference type="Proteomes" id="UP000304864">
    <property type="component" value="Chromosome"/>
</dbReference>
<evidence type="ECO:0000256" key="2">
    <source>
        <dbReference type="PROSITE-ProRule" id="PRU00169"/>
    </source>
</evidence>
<dbReference type="InterPro" id="IPR001789">
    <property type="entry name" value="Sig_transdc_resp-reg_receiver"/>
</dbReference>
<dbReference type="AlphaFoldDB" id="A0A4P9K658"/>
<accession>A0A4P9K658</accession>
<dbReference type="OrthoDB" id="5700660at2"/>
<dbReference type="GO" id="GO:0000160">
    <property type="term" value="P:phosphorelay signal transduction system"/>
    <property type="evidence" value="ECO:0007669"/>
    <property type="project" value="InterPro"/>
</dbReference>
<evidence type="ECO:0000313" key="5">
    <source>
        <dbReference type="Proteomes" id="UP000304864"/>
    </source>
</evidence>